<dbReference type="GO" id="GO:0005524">
    <property type="term" value="F:ATP binding"/>
    <property type="evidence" value="ECO:0007669"/>
    <property type="project" value="UniProtKB-UniRule"/>
</dbReference>
<dbReference type="Proteomes" id="UP000287233">
    <property type="component" value="Chromosome"/>
</dbReference>
<comment type="catalytic activity">
    <reaction evidence="14 15">
        <text>tRNA(Phe) + L-phenylalanine + ATP = L-phenylalanyl-tRNA(Phe) + AMP + diphosphate + H(+)</text>
        <dbReference type="Rhea" id="RHEA:19413"/>
        <dbReference type="Rhea" id="RHEA-COMP:9668"/>
        <dbReference type="Rhea" id="RHEA-COMP:9699"/>
        <dbReference type="ChEBI" id="CHEBI:15378"/>
        <dbReference type="ChEBI" id="CHEBI:30616"/>
        <dbReference type="ChEBI" id="CHEBI:33019"/>
        <dbReference type="ChEBI" id="CHEBI:58095"/>
        <dbReference type="ChEBI" id="CHEBI:78442"/>
        <dbReference type="ChEBI" id="CHEBI:78531"/>
        <dbReference type="ChEBI" id="CHEBI:456215"/>
        <dbReference type="EC" id="6.1.1.20"/>
    </reaction>
</comment>
<dbReference type="Pfam" id="PF03484">
    <property type="entry name" value="B5"/>
    <property type="match status" value="1"/>
</dbReference>
<comment type="similarity">
    <text evidence="2 15">Belongs to the phenylalanyl-tRNA synthetase beta subunit family. Type 1 subfamily.</text>
</comment>
<evidence type="ECO:0000313" key="21">
    <source>
        <dbReference type="EMBL" id="QAA75981.1"/>
    </source>
</evidence>
<comment type="cofactor">
    <cofactor evidence="15">
        <name>Mg(2+)</name>
        <dbReference type="ChEBI" id="CHEBI:18420"/>
    </cofactor>
    <text evidence="15">Binds 2 magnesium ions per tetramer.</text>
</comment>
<evidence type="ECO:0000256" key="5">
    <source>
        <dbReference type="ARBA" id="ARBA00022555"/>
    </source>
</evidence>
<keyword evidence="6 15" id="KW-0436">Ligase</keyword>
<dbReference type="Gene3D" id="2.40.50.140">
    <property type="entry name" value="Nucleic acid-binding proteins"/>
    <property type="match status" value="1"/>
</dbReference>
<dbReference type="GO" id="GO:0009328">
    <property type="term" value="C:phenylalanine-tRNA ligase complex"/>
    <property type="evidence" value="ECO:0007669"/>
    <property type="project" value="TreeGrafter"/>
</dbReference>
<dbReference type="PANTHER" id="PTHR10947">
    <property type="entry name" value="PHENYLALANYL-TRNA SYNTHETASE BETA CHAIN AND LEUCINE-RICH REPEAT-CONTAINING PROTEIN 47"/>
    <property type="match status" value="1"/>
</dbReference>
<dbReference type="InterPro" id="IPR041616">
    <property type="entry name" value="PheRS_beta_core"/>
</dbReference>
<gene>
    <name evidence="15" type="primary">pheT</name>
    <name evidence="21" type="ORF">BIP78_0213</name>
</gene>
<feature type="region of interest" description="Disordered" evidence="17">
    <location>
        <begin position="635"/>
        <end position="661"/>
    </location>
</feature>
<evidence type="ECO:0000256" key="17">
    <source>
        <dbReference type="SAM" id="MobiDB-lite"/>
    </source>
</evidence>
<protein>
    <recommendedName>
        <fullName evidence="15">Phenylalanine--tRNA ligase beta subunit</fullName>
        <ecNumber evidence="15">6.1.1.20</ecNumber>
    </recommendedName>
    <alternativeName>
        <fullName evidence="15">Phenylalanyl-tRNA synthetase beta subunit</fullName>
        <shortName evidence="15">PheRS</shortName>
    </alternativeName>
</protein>
<evidence type="ECO:0000256" key="8">
    <source>
        <dbReference type="ARBA" id="ARBA00022741"/>
    </source>
</evidence>
<dbReference type="Gene3D" id="3.30.56.10">
    <property type="match status" value="2"/>
</dbReference>
<dbReference type="EC" id="6.1.1.20" evidence="15"/>
<evidence type="ECO:0000259" key="20">
    <source>
        <dbReference type="PROSITE" id="PS51483"/>
    </source>
</evidence>
<dbReference type="SMART" id="SM00896">
    <property type="entry name" value="FDX-ACB"/>
    <property type="match status" value="1"/>
</dbReference>
<dbReference type="KEGG" id="bih:BIP78_0213"/>
<dbReference type="SUPFAM" id="SSF54991">
    <property type="entry name" value="Anticodon-binding domain of PheRS"/>
    <property type="match status" value="1"/>
</dbReference>
<dbReference type="SMART" id="SM00873">
    <property type="entry name" value="B3_4"/>
    <property type="match status" value="1"/>
</dbReference>
<keyword evidence="4 15" id="KW-0963">Cytoplasm</keyword>
<dbReference type="InterPro" id="IPR005147">
    <property type="entry name" value="tRNA_synthase_B5-dom"/>
</dbReference>
<accession>A0A410FSN5</accession>
<dbReference type="PANTHER" id="PTHR10947:SF0">
    <property type="entry name" value="PHENYLALANINE--TRNA LIGASE BETA SUBUNIT"/>
    <property type="match status" value="1"/>
</dbReference>
<evidence type="ECO:0000259" key="19">
    <source>
        <dbReference type="PROSITE" id="PS51447"/>
    </source>
</evidence>
<feature type="binding site" evidence="15">
    <location>
        <position position="461"/>
    </location>
    <ligand>
        <name>Mg(2+)</name>
        <dbReference type="ChEBI" id="CHEBI:18420"/>
        <note>shared with alpha subunit</note>
    </ligand>
</feature>
<dbReference type="PROSITE" id="PS51483">
    <property type="entry name" value="B5"/>
    <property type="match status" value="1"/>
</dbReference>
<dbReference type="InterPro" id="IPR045060">
    <property type="entry name" value="Phe-tRNA-ligase_IIc_bsu"/>
</dbReference>
<keyword evidence="11 16" id="KW-0694">RNA-binding</keyword>
<organism evidence="21 22">
    <name type="scientific">Bipolaricaulis sibiricus</name>
    <dbReference type="NCBI Taxonomy" id="2501609"/>
    <lineage>
        <taxon>Bacteria</taxon>
        <taxon>Candidatus Bipolaricaulota</taxon>
        <taxon>Candidatus Bipolaricaulia</taxon>
        <taxon>Candidatus Bipolaricaulales</taxon>
        <taxon>Candidatus Bipolaricaulaceae</taxon>
        <taxon>Candidatus Bipolaricaulis</taxon>
    </lineage>
</organism>
<keyword evidence="9 15" id="KW-0067">ATP-binding</keyword>
<dbReference type="InterPro" id="IPR033714">
    <property type="entry name" value="tRNA_bind_bactPheRS"/>
</dbReference>
<name>A0A410FSN5_BIPS1</name>
<keyword evidence="5 16" id="KW-0820">tRNA-binding</keyword>
<dbReference type="InterPro" id="IPR036690">
    <property type="entry name" value="Fdx_antiC-bd_sf"/>
</dbReference>
<comment type="subunit">
    <text evidence="3 15">Tetramer of two alpha and two beta subunits.</text>
</comment>
<dbReference type="CDD" id="cd02796">
    <property type="entry name" value="tRNA_bind_bactPheRS"/>
    <property type="match status" value="1"/>
</dbReference>
<evidence type="ECO:0000256" key="13">
    <source>
        <dbReference type="ARBA" id="ARBA00023146"/>
    </source>
</evidence>
<dbReference type="Pfam" id="PF03483">
    <property type="entry name" value="B3_4"/>
    <property type="match status" value="1"/>
</dbReference>
<feature type="binding site" evidence="15">
    <location>
        <position position="457"/>
    </location>
    <ligand>
        <name>Mg(2+)</name>
        <dbReference type="ChEBI" id="CHEBI:18420"/>
        <note>shared with alpha subunit</note>
    </ligand>
</feature>
<feature type="domain" description="B5" evidence="20">
    <location>
        <begin position="398"/>
        <end position="473"/>
    </location>
</feature>
<dbReference type="GO" id="GO:0000049">
    <property type="term" value="F:tRNA binding"/>
    <property type="evidence" value="ECO:0007669"/>
    <property type="project" value="UniProtKB-UniRule"/>
</dbReference>
<dbReference type="Gene3D" id="3.30.930.10">
    <property type="entry name" value="Bira Bifunctional Protein, Domain 2"/>
    <property type="match status" value="1"/>
</dbReference>
<dbReference type="InterPro" id="IPR045864">
    <property type="entry name" value="aa-tRNA-synth_II/BPL/LPL"/>
</dbReference>
<dbReference type="InterPro" id="IPR020825">
    <property type="entry name" value="Phe-tRNA_synthase-like_B3/B4"/>
</dbReference>
<dbReference type="SMART" id="SM00874">
    <property type="entry name" value="B5"/>
    <property type="match status" value="1"/>
</dbReference>
<dbReference type="PROSITE" id="PS51447">
    <property type="entry name" value="FDX_ACB"/>
    <property type="match status" value="1"/>
</dbReference>
<sequence>MRASLSWLSEYVDLPPVTVEALAERLTLAGLEVEGITALLAEGVIVARVAEVEPHPKADALAVCQVEIGSGTRTVVCGAPNVAAGALVPLALPGARIPGGTVSVVTLRGVRSEGMILSRQELGLEAKSAGIWDLSQELTVGSEFAPLIGFPDTVLDLKITSNRPDLLGIVGIAREISALYQTPLREPDRSFPESDPAAASLTSVHIADPRDCPRYVARIIRGAGSQPSPLAIEARLLKAGMRPLSLVVDVTNYVLLELGHPLHAFDHAQLSEGRIVVRRARPGEKIRTLDGVERDLSPEVLVIADAARPVAVAGVMGGAEPEVGPHTQTVLLEAAAFSPARVRRSARAVGLRTEASLRFERGLSPEMADVASRRCCALLAPHGMVVARGAVDAYPAPTPTRVIALRKQRVAHVLGVEVPSPEVTDGLSRLGLSLRDRGHTWETTVPPFRRDLEREIDLIEEVARLHGYDRIPPVPPHTEPRIGTKDPAESFADRVREVLAALGLTEAYTPGLVAAAEAQVQLRNPLAQGWEGLRPSLLSGLLAALRANLEAQAPGVALFEVGRVFLRRDGEIAEEDRVAVALSGRPPFPLSGKGEYGPSDLKGLFDALIAALRVEGVELGEIDDPRLHPHRRAGIYLRGPCPADRDPSGHGRRTTDPGPRIPVGWLGELAPSLRADLPGQRRVLALELALAPLRAAARPSEHRPIPRSPASKRDLSLLVPERVPEGSVRAAIVAERLVESAFLYDLYKGEGVPTGSVSLTYEVVFRDRERTLSSEEVEGAVQRILASLGPLGAQLRA</sequence>
<keyword evidence="13 15" id="KW-0030">Aminoacyl-tRNA synthetase</keyword>
<feature type="binding site" evidence="15">
    <location>
        <position position="451"/>
    </location>
    <ligand>
        <name>Mg(2+)</name>
        <dbReference type="ChEBI" id="CHEBI:18420"/>
        <note>shared with alpha subunit</note>
    </ligand>
</feature>
<evidence type="ECO:0000256" key="2">
    <source>
        <dbReference type="ARBA" id="ARBA00008653"/>
    </source>
</evidence>
<dbReference type="InterPro" id="IPR009061">
    <property type="entry name" value="DNA-bd_dom_put_sf"/>
</dbReference>
<evidence type="ECO:0000256" key="10">
    <source>
        <dbReference type="ARBA" id="ARBA00022842"/>
    </source>
</evidence>
<dbReference type="SUPFAM" id="SSF50249">
    <property type="entry name" value="Nucleic acid-binding proteins"/>
    <property type="match status" value="1"/>
</dbReference>
<feature type="compositionally biased region" description="Basic and acidic residues" evidence="17">
    <location>
        <begin position="643"/>
        <end position="655"/>
    </location>
</feature>
<dbReference type="GO" id="GO:0000287">
    <property type="term" value="F:magnesium ion binding"/>
    <property type="evidence" value="ECO:0007669"/>
    <property type="project" value="UniProtKB-UniRule"/>
</dbReference>
<keyword evidence="12 15" id="KW-0648">Protein biosynthesis</keyword>
<evidence type="ECO:0000256" key="3">
    <source>
        <dbReference type="ARBA" id="ARBA00011209"/>
    </source>
</evidence>
<dbReference type="Gene3D" id="3.50.40.10">
    <property type="entry name" value="Phenylalanyl-trna Synthetase, Chain B, domain 3"/>
    <property type="match status" value="1"/>
</dbReference>
<dbReference type="SUPFAM" id="SSF55681">
    <property type="entry name" value="Class II aaRS and biotin synthetases"/>
    <property type="match status" value="1"/>
</dbReference>
<evidence type="ECO:0000313" key="22">
    <source>
        <dbReference type="Proteomes" id="UP000287233"/>
    </source>
</evidence>
<comment type="subcellular location">
    <subcellularLocation>
        <location evidence="1 15">Cytoplasm</location>
    </subcellularLocation>
</comment>
<evidence type="ECO:0000256" key="11">
    <source>
        <dbReference type="ARBA" id="ARBA00022884"/>
    </source>
</evidence>
<dbReference type="PROSITE" id="PS50886">
    <property type="entry name" value="TRBD"/>
    <property type="match status" value="1"/>
</dbReference>
<dbReference type="InterPro" id="IPR002547">
    <property type="entry name" value="tRNA-bd_dom"/>
</dbReference>
<evidence type="ECO:0000256" key="9">
    <source>
        <dbReference type="ARBA" id="ARBA00022840"/>
    </source>
</evidence>
<dbReference type="InterPro" id="IPR005121">
    <property type="entry name" value="Fdx_antiC-bd"/>
</dbReference>
<evidence type="ECO:0000256" key="6">
    <source>
        <dbReference type="ARBA" id="ARBA00022598"/>
    </source>
</evidence>
<dbReference type="HAMAP" id="MF_00283">
    <property type="entry name" value="Phe_tRNA_synth_beta1"/>
    <property type="match status" value="1"/>
</dbReference>
<feature type="binding site" evidence="15">
    <location>
        <position position="460"/>
    </location>
    <ligand>
        <name>Mg(2+)</name>
        <dbReference type="ChEBI" id="CHEBI:18420"/>
        <note>shared with alpha subunit</note>
    </ligand>
</feature>
<dbReference type="SUPFAM" id="SSF46955">
    <property type="entry name" value="Putative DNA-binding domain"/>
    <property type="match status" value="1"/>
</dbReference>
<proteinExistence type="inferred from homology"/>
<dbReference type="InterPro" id="IPR004532">
    <property type="entry name" value="Phe-tRNA-ligase_IIc_bsu_bact"/>
</dbReference>
<dbReference type="Pfam" id="PF03147">
    <property type="entry name" value="FDX-ACB"/>
    <property type="match status" value="1"/>
</dbReference>
<reference evidence="22" key="1">
    <citation type="submission" date="2018-12" db="EMBL/GenBank/DDBJ databases">
        <title>Complete genome sequence of an uncultured bacterium of the candidate phylum Bipolaricaulota.</title>
        <authorList>
            <person name="Kadnikov V.V."/>
            <person name="Mardanov A.V."/>
            <person name="Beletsky A.V."/>
            <person name="Frank Y.A."/>
            <person name="Karnachuk O.V."/>
            <person name="Ravin N.V."/>
        </authorList>
    </citation>
    <scope>NUCLEOTIDE SEQUENCE [LARGE SCALE GENOMIC DNA]</scope>
</reference>
<dbReference type="GO" id="GO:0006432">
    <property type="term" value="P:phenylalanyl-tRNA aminoacylation"/>
    <property type="evidence" value="ECO:0007669"/>
    <property type="project" value="UniProtKB-UniRule"/>
</dbReference>
<evidence type="ECO:0000256" key="14">
    <source>
        <dbReference type="ARBA" id="ARBA00049255"/>
    </source>
</evidence>
<feature type="domain" description="TRNA-binding" evidence="18">
    <location>
        <begin position="38"/>
        <end position="145"/>
    </location>
</feature>
<dbReference type="Gene3D" id="3.30.70.380">
    <property type="entry name" value="Ferrodoxin-fold anticodon-binding domain"/>
    <property type="match status" value="1"/>
</dbReference>
<dbReference type="NCBIfam" id="TIGR00472">
    <property type="entry name" value="pheT_bact"/>
    <property type="match status" value="1"/>
</dbReference>
<keyword evidence="10 15" id="KW-0460">Magnesium</keyword>
<evidence type="ECO:0000256" key="4">
    <source>
        <dbReference type="ARBA" id="ARBA00022490"/>
    </source>
</evidence>
<feature type="domain" description="FDX-ACB" evidence="19">
    <location>
        <begin position="706"/>
        <end position="796"/>
    </location>
</feature>
<dbReference type="InterPro" id="IPR012340">
    <property type="entry name" value="NA-bd_OB-fold"/>
</dbReference>
<evidence type="ECO:0000256" key="15">
    <source>
        <dbReference type="HAMAP-Rule" id="MF_00283"/>
    </source>
</evidence>
<evidence type="ECO:0000256" key="7">
    <source>
        <dbReference type="ARBA" id="ARBA00022723"/>
    </source>
</evidence>
<dbReference type="Pfam" id="PF01588">
    <property type="entry name" value="tRNA_bind"/>
    <property type="match status" value="1"/>
</dbReference>
<evidence type="ECO:0000256" key="1">
    <source>
        <dbReference type="ARBA" id="ARBA00004496"/>
    </source>
</evidence>
<keyword evidence="7 15" id="KW-0479">Metal-binding</keyword>
<dbReference type="SUPFAM" id="SSF56037">
    <property type="entry name" value="PheT/TilS domain"/>
    <property type="match status" value="1"/>
</dbReference>
<evidence type="ECO:0000259" key="18">
    <source>
        <dbReference type="PROSITE" id="PS50886"/>
    </source>
</evidence>
<dbReference type="GO" id="GO:0004826">
    <property type="term" value="F:phenylalanine-tRNA ligase activity"/>
    <property type="evidence" value="ECO:0007669"/>
    <property type="project" value="UniProtKB-UniRule"/>
</dbReference>
<evidence type="ECO:0000256" key="16">
    <source>
        <dbReference type="PROSITE-ProRule" id="PRU00209"/>
    </source>
</evidence>
<evidence type="ECO:0000256" key="12">
    <source>
        <dbReference type="ARBA" id="ARBA00022917"/>
    </source>
</evidence>
<dbReference type="Pfam" id="PF17759">
    <property type="entry name" value="tRNA_synthFbeta"/>
    <property type="match status" value="1"/>
</dbReference>
<dbReference type="InterPro" id="IPR005146">
    <property type="entry name" value="B3/B4_tRNA-bd"/>
</dbReference>
<dbReference type="EMBL" id="CP034928">
    <property type="protein sequence ID" value="QAA75981.1"/>
    <property type="molecule type" value="Genomic_DNA"/>
</dbReference>
<keyword evidence="8 15" id="KW-0547">Nucleotide-binding</keyword>
<dbReference type="AlphaFoldDB" id="A0A410FSN5"/>